<dbReference type="EMBL" id="AGAY01000056">
    <property type="protein sequence ID" value="EGY52260.1"/>
    <property type="molecule type" value="Genomic_DNA"/>
</dbReference>
<evidence type="ECO:0000313" key="8">
    <source>
        <dbReference type="Proteomes" id="UP000003019"/>
    </source>
</evidence>
<dbReference type="AlphaFoldDB" id="G4CIW7"/>
<name>G4CIW7_9NEIS</name>
<feature type="transmembrane region" description="Helical" evidence="6">
    <location>
        <begin position="167"/>
        <end position="188"/>
    </location>
</feature>
<feature type="transmembrane region" description="Helical" evidence="6">
    <location>
        <begin position="200"/>
        <end position="218"/>
    </location>
</feature>
<sequence>MVTASPAGLMRLKTAMPLGGRILPSFCLIARQVMSMDAFFSSTVLVALAEIGDKTQLLALFLAARFRQKYAISAGIFAATLLNHALSAWIGVWLAARFSPTALSWLVGGSFLAVGLWLLRPDKDDSQDSPMMKYGAFFATFILFFLAEIGDKTQLATVFLAARYQEMWAVLVGSTLGLMLANVPVVYLGARLLNRMPTRIVRLSACALFCAMGLWTVWQNY</sequence>
<dbReference type="Pfam" id="PF01169">
    <property type="entry name" value="GDT1"/>
    <property type="match status" value="2"/>
</dbReference>
<gene>
    <name evidence="7" type="ORF">HMPREF9371_1556</name>
</gene>
<feature type="transmembrane region" description="Helical" evidence="6">
    <location>
        <begin position="70"/>
        <end position="96"/>
    </location>
</feature>
<evidence type="ECO:0000256" key="6">
    <source>
        <dbReference type="RuleBase" id="RU365102"/>
    </source>
</evidence>
<evidence type="ECO:0000256" key="4">
    <source>
        <dbReference type="ARBA" id="ARBA00022989"/>
    </source>
</evidence>
<organism evidence="7 8">
    <name type="scientific">Neisseria shayeganii 871</name>
    <dbReference type="NCBI Taxonomy" id="1032488"/>
    <lineage>
        <taxon>Bacteria</taxon>
        <taxon>Pseudomonadati</taxon>
        <taxon>Pseudomonadota</taxon>
        <taxon>Betaproteobacteria</taxon>
        <taxon>Neisseriales</taxon>
        <taxon>Neisseriaceae</taxon>
        <taxon>Neisseria</taxon>
    </lineage>
</organism>
<protein>
    <recommendedName>
        <fullName evidence="6">GDT1 family protein</fullName>
    </recommendedName>
</protein>
<dbReference type="HOGENOM" id="CLU_040186_2_1_4"/>
<evidence type="ECO:0000256" key="1">
    <source>
        <dbReference type="ARBA" id="ARBA00004141"/>
    </source>
</evidence>
<keyword evidence="3 6" id="KW-0812">Transmembrane</keyword>
<dbReference type="InterPro" id="IPR001727">
    <property type="entry name" value="GDT1-like"/>
</dbReference>
<evidence type="ECO:0000256" key="3">
    <source>
        <dbReference type="ARBA" id="ARBA00022692"/>
    </source>
</evidence>
<evidence type="ECO:0000256" key="5">
    <source>
        <dbReference type="ARBA" id="ARBA00023136"/>
    </source>
</evidence>
<feature type="transmembrane region" description="Helical" evidence="6">
    <location>
        <begin position="102"/>
        <end position="119"/>
    </location>
</feature>
<dbReference type="GO" id="GO:0046873">
    <property type="term" value="F:metal ion transmembrane transporter activity"/>
    <property type="evidence" value="ECO:0007669"/>
    <property type="project" value="InterPro"/>
</dbReference>
<comment type="caution">
    <text evidence="7">The sequence shown here is derived from an EMBL/GenBank/DDBJ whole genome shotgun (WGS) entry which is preliminary data.</text>
</comment>
<dbReference type="PANTHER" id="PTHR12608:SF1">
    <property type="entry name" value="TRANSMEMBRANE PROTEIN 165"/>
    <property type="match status" value="1"/>
</dbReference>
<reference evidence="7 8" key="1">
    <citation type="submission" date="2011-05" db="EMBL/GenBank/DDBJ databases">
        <authorList>
            <person name="Muzny D."/>
            <person name="Qin X."/>
            <person name="Deng J."/>
            <person name="Jiang H."/>
            <person name="Liu Y."/>
            <person name="Qu J."/>
            <person name="Song X.-Z."/>
            <person name="Zhang L."/>
            <person name="Thornton R."/>
            <person name="Coyle M."/>
            <person name="Francisco L."/>
            <person name="Jackson L."/>
            <person name="Javaid M."/>
            <person name="Korchina V."/>
            <person name="Kovar C."/>
            <person name="Mata R."/>
            <person name="Mathew T."/>
            <person name="Ngo R."/>
            <person name="Nguyen L."/>
            <person name="Nguyen N."/>
            <person name="Okwuonu G."/>
            <person name="Ongeri F."/>
            <person name="Pham C."/>
            <person name="Simmons D."/>
            <person name="Wilczek-Boney K."/>
            <person name="Hale W."/>
            <person name="Jakkamsetti A."/>
            <person name="Pham P."/>
            <person name="Ruth R."/>
            <person name="San Lucas F."/>
            <person name="Warren J."/>
            <person name="Zhang J."/>
            <person name="Zhao Z."/>
            <person name="Zhou C."/>
            <person name="Zhu D."/>
            <person name="Lee S."/>
            <person name="Bess C."/>
            <person name="Blankenburg K."/>
            <person name="Forbes L."/>
            <person name="Fu Q."/>
            <person name="Gubbala S."/>
            <person name="Hirani K."/>
            <person name="Jayaseelan J.C."/>
            <person name="Lara F."/>
            <person name="Munidasa M."/>
            <person name="Palculict T."/>
            <person name="Patil S."/>
            <person name="Pu L.-L."/>
            <person name="Saada N."/>
            <person name="Tang L."/>
            <person name="Weissenberger G."/>
            <person name="Zhu Y."/>
            <person name="Hemphill L."/>
            <person name="Shang Y."/>
            <person name="Youmans B."/>
            <person name="Ayvaz T."/>
            <person name="Ross M."/>
            <person name="Santibanez J."/>
            <person name="Aqrawi P."/>
            <person name="Gross S."/>
            <person name="Joshi V."/>
            <person name="Fowler G."/>
            <person name="Nazareth L."/>
            <person name="Reid J."/>
            <person name="Worley K."/>
            <person name="Petrosino J."/>
            <person name="Highlander S."/>
            <person name="Gibbs R."/>
        </authorList>
    </citation>
    <scope>NUCLEOTIDE SEQUENCE [LARGE SCALE GENOMIC DNA]</scope>
    <source>
        <strain evidence="7 8">871</strain>
    </source>
</reference>
<comment type="similarity">
    <text evidence="2 6">Belongs to the GDT1 family.</text>
</comment>
<dbReference type="GO" id="GO:0016020">
    <property type="term" value="C:membrane"/>
    <property type="evidence" value="ECO:0007669"/>
    <property type="project" value="UniProtKB-SubCell"/>
</dbReference>
<dbReference type="PANTHER" id="PTHR12608">
    <property type="entry name" value="TRANSMEMBRANE PROTEIN HTP-1 RELATED"/>
    <property type="match status" value="1"/>
</dbReference>
<keyword evidence="4 6" id="KW-1133">Transmembrane helix</keyword>
<accession>G4CIW7</accession>
<proteinExistence type="inferred from homology"/>
<comment type="subcellular location">
    <subcellularLocation>
        <location evidence="1 6">Membrane</location>
        <topology evidence="1 6">Multi-pass membrane protein</topology>
    </subcellularLocation>
</comment>
<keyword evidence="5 6" id="KW-0472">Membrane</keyword>
<feature type="transmembrane region" description="Helical" evidence="6">
    <location>
        <begin position="131"/>
        <end position="147"/>
    </location>
</feature>
<keyword evidence="8" id="KW-1185">Reference proteome</keyword>
<evidence type="ECO:0000313" key="7">
    <source>
        <dbReference type="EMBL" id="EGY52260.1"/>
    </source>
</evidence>
<dbReference type="Proteomes" id="UP000003019">
    <property type="component" value="Unassembled WGS sequence"/>
</dbReference>
<dbReference type="PATRIC" id="fig|1032488.3.peg.1471"/>
<evidence type="ECO:0000256" key="2">
    <source>
        <dbReference type="ARBA" id="ARBA00009190"/>
    </source>
</evidence>